<evidence type="ECO:0000313" key="2">
    <source>
        <dbReference type="EnsemblPlants" id="Kaladp1310s0020.1.v1.1.CDS.1"/>
    </source>
</evidence>
<evidence type="ECO:0000256" key="1">
    <source>
        <dbReference type="SAM" id="MobiDB-lite"/>
    </source>
</evidence>
<accession>A0A7N0VMY2</accession>
<dbReference type="EnsemblPlants" id="Kaladp1310s0020.1.v1.1">
    <property type="protein sequence ID" value="Kaladp1310s0020.1.v1.1.CDS.1"/>
    <property type="gene ID" value="Kaladp1310s0020.v1.1"/>
</dbReference>
<keyword evidence="3" id="KW-1185">Reference proteome</keyword>
<protein>
    <submittedName>
        <fullName evidence="2">Uncharacterized protein</fullName>
    </submittedName>
</protein>
<evidence type="ECO:0000313" key="3">
    <source>
        <dbReference type="Proteomes" id="UP000594263"/>
    </source>
</evidence>
<name>A0A7N0VMY2_KALFE</name>
<dbReference type="AlphaFoldDB" id="A0A7N0VMY2"/>
<feature type="region of interest" description="Disordered" evidence="1">
    <location>
        <begin position="18"/>
        <end position="39"/>
    </location>
</feature>
<dbReference type="Proteomes" id="UP000594263">
    <property type="component" value="Unplaced"/>
</dbReference>
<dbReference type="Gramene" id="Kaladp1310s0020.1.v1.1">
    <property type="protein sequence ID" value="Kaladp1310s0020.1.v1.1.CDS.1"/>
    <property type="gene ID" value="Kaladp1310s0020.v1.1"/>
</dbReference>
<feature type="compositionally biased region" description="Polar residues" evidence="1">
    <location>
        <begin position="23"/>
        <end position="39"/>
    </location>
</feature>
<sequence length="67" mass="7701">MQKMAKTESCRVCVPSAGERASSWASYEKTQSPQSRTDCSMQIRGWRQRIWAHRSSSDIGHQIETQK</sequence>
<organism evidence="2 3">
    <name type="scientific">Kalanchoe fedtschenkoi</name>
    <name type="common">Lavender scallops</name>
    <name type="synonym">South American air plant</name>
    <dbReference type="NCBI Taxonomy" id="63787"/>
    <lineage>
        <taxon>Eukaryota</taxon>
        <taxon>Viridiplantae</taxon>
        <taxon>Streptophyta</taxon>
        <taxon>Embryophyta</taxon>
        <taxon>Tracheophyta</taxon>
        <taxon>Spermatophyta</taxon>
        <taxon>Magnoliopsida</taxon>
        <taxon>eudicotyledons</taxon>
        <taxon>Gunneridae</taxon>
        <taxon>Pentapetalae</taxon>
        <taxon>Saxifragales</taxon>
        <taxon>Crassulaceae</taxon>
        <taxon>Kalanchoe</taxon>
    </lineage>
</organism>
<proteinExistence type="predicted"/>
<reference evidence="2" key="1">
    <citation type="submission" date="2021-01" db="UniProtKB">
        <authorList>
            <consortium name="EnsemblPlants"/>
        </authorList>
    </citation>
    <scope>IDENTIFICATION</scope>
</reference>